<sequence length="1005" mass="110060">MDASLDAAARDEPPQKTDSLRLFGAPVLVLASGATVAIEWGRSMALLAYLACEEGWHPREQLAVLLRPEVDATTARTYLRGIIHKIRQAIPDMTALRIEEGRLRWAGGSDVQAFRTAVARSDWERAISLQELPLLDRLGVGGTPFLDDWVEQERAKLRGELRRSMLALILQRQAAGGSSVDLMQRLVEDDPMDEDAVQFVLSQARNSLERHLAAGAFQALQKRLAAELGVKPLPSTVKLYEELRDRVDQQSHAAVHAPAAEPVSAPVPLEEPLHASHKEIPLGRAADFQKLVHLTQRPDVRLITISGFGGVGKSVLARSLFGWLSKAGDAACIWVDLVSADSLQAMLNTIALQAGLPEREKSMEEQLALWLSERRIVLFLDNVEQLAPHAAVLSRLLLAAPGLRIVATSREILQLSEEYSVPVVGLDYDGTRSAAARLLALHAERVGYRLDAGQDREVARLVQFLEGLPLAIELAASWLPLLGPGSMLEELQGNPSFLDEAAGRAGRNERTMASVLATAWRRLDAPEEHALAGLAVFEGPIHLEQAREVAKAEPAVLLRLVQKSMLQRIGGARFRLHPLLRDFVRVTAPADGLSQAQERHCEYMLGRLASMPLLKPSWDLPEEGREMVSQAEDLVKAWRYAVDAQRIDLMGHALPNLSILLHMGSRREEAAALCEHAQGRVPFVPIGAGLAALHAMTNLELGRMDDARRIALDALVQGPRGRAQVWLEICLSRLDWFNSDYEAALGHAERALAAVRPSHSELRVVALQDMALCRYALRQFARARTEAEESLVLARAQSAKPWEGRALTFLGVICSASGVPAQAIQYFLQALDLFGQPEAAYDRAYALRCLSYAYCLAGDGEKEVVAAEAALATFRSAGYYHELGDSLMAVGVGYQTGEQMARALEYYLQALPLCLQANNLAGVVRCIWLIGVMTVPRDRASGLLFASFALGHKALRPPDDVVIRKELAGFGFTPEEVAQGLESAAAWTLDDICGRVLSMKRQTQA</sequence>
<dbReference type="PANTHER" id="PTHR47691:SF3">
    <property type="entry name" value="HTH-TYPE TRANSCRIPTIONAL REGULATOR RV0890C-RELATED"/>
    <property type="match status" value="1"/>
</dbReference>
<dbReference type="Pfam" id="PF03704">
    <property type="entry name" value="BTAD"/>
    <property type="match status" value="1"/>
</dbReference>
<dbReference type="Pfam" id="PF13401">
    <property type="entry name" value="AAA_22"/>
    <property type="match status" value="1"/>
</dbReference>
<dbReference type="OrthoDB" id="9811542at2"/>
<reference evidence="2 3" key="1">
    <citation type="submission" date="2019-03" db="EMBL/GenBank/DDBJ databases">
        <title>Ramlibacter sp. 18x22-1, whole genome shotgun sequence.</title>
        <authorList>
            <person name="Zhang X."/>
            <person name="Feng G."/>
            <person name="Zhu H."/>
        </authorList>
    </citation>
    <scope>NUCLEOTIDE SEQUENCE [LARGE SCALE GENOMIC DNA]</scope>
    <source>
        <strain evidence="2 3">18x22-1</strain>
    </source>
</reference>
<dbReference type="GO" id="GO:0016887">
    <property type="term" value="F:ATP hydrolysis activity"/>
    <property type="evidence" value="ECO:0007669"/>
    <property type="project" value="InterPro"/>
</dbReference>
<dbReference type="RefSeq" id="WP_135251438.1">
    <property type="nucleotide sequence ID" value="NZ_SMLK01000009.1"/>
</dbReference>
<protein>
    <recommendedName>
        <fullName evidence="1">Bacterial transcriptional activator domain-containing protein</fullName>
    </recommendedName>
</protein>
<dbReference type="Gene3D" id="3.40.50.300">
    <property type="entry name" value="P-loop containing nucleotide triphosphate hydrolases"/>
    <property type="match status" value="1"/>
</dbReference>
<dbReference type="InterPro" id="IPR005158">
    <property type="entry name" value="BTAD"/>
</dbReference>
<evidence type="ECO:0000313" key="3">
    <source>
        <dbReference type="Proteomes" id="UP000297839"/>
    </source>
</evidence>
<dbReference type="SUPFAM" id="SSF48452">
    <property type="entry name" value="TPR-like"/>
    <property type="match status" value="2"/>
</dbReference>
<dbReference type="Proteomes" id="UP000297839">
    <property type="component" value="Unassembled WGS sequence"/>
</dbReference>
<dbReference type="AlphaFoldDB" id="A0A4Z0BEY6"/>
<dbReference type="InterPro" id="IPR036388">
    <property type="entry name" value="WH-like_DNA-bd_sf"/>
</dbReference>
<name>A0A4Z0BEY6_9BURK</name>
<dbReference type="EMBL" id="SMLK01000009">
    <property type="protein sequence ID" value="TFY97023.1"/>
    <property type="molecule type" value="Genomic_DNA"/>
</dbReference>
<dbReference type="InterPro" id="IPR027417">
    <property type="entry name" value="P-loop_NTPase"/>
</dbReference>
<accession>A0A4Z0BEY6</accession>
<dbReference type="Gene3D" id="1.25.40.10">
    <property type="entry name" value="Tetratricopeptide repeat domain"/>
    <property type="match status" value="2"/>
</dbReference>
<dbReference type="Gene3D" id="1.10.10.10">
    <property type="entry name" value="Winged helix-like DNA-binding domain superfamily/Winged helix DNA-binding domain"/>
    <property type="match status" value="1"/>
</dbReference>
<dbReference type="SUPFAM" id="SSF52540">
    <property type="entry name" value="P-loop containing nucleoside triphosphate hydrolases"/>
    <property type="match status" value="1"/>
</dbReference>
<gene>
    <name evidence="2" type="ORF">EZ216_19355</name>
</gene>
<dbReference type="InterPro" id="IPR011990">
    <property type="entry name" value="TPR-like_helical_dom_sf"/>
</dbReference>
<dbReference type="PANTHER" id="PTHR47691">
    <property type="entry name" value="REGULATOR-RELATED"/>
    <property type="match status" value="1"/>
</dbReference>
<proteinExistence type="predicted"/>
<dbReference type="PRINTS" id="PR00364">
    <property type="entry name" value="DISEASERSIST"/>
</dbReference>
<keyword evidence="3" id="KW-1185">Reference proteome</keyword>
<evidence type="ECO:0000259" key="1">
    <source>
        <dbReference type="SMART" id="SM01043"/>
    </source>
</evidence>
<dbReference type="SMART" id="SM01043">
    <property type="entry name" value="BTAD"/>
    <property type="match status" value="1"/>
</dbReference>
<evidence type="ECO:0000313" key="2">
    <source>
        <dbReference type="EMBL" id="TFY97023.1"/>
    </source>
</evidence>
<feature type="domain" description="Bacterial transcriptional activator" evidence="1">
    <location>
        <begin position="109"/>
        <end position="244"/>
    </location>
</feature>
<organism evidence="2 3">
    <name type="scientific">Ramlibacter humi</name>
    <dbReference type="NCBI Taxonomy" id="2530451"/>
    <lineage>
        <taxon>Bacteria</taxon>
        <taxon>Pseudomonadati</taxon>
        <taxon>Pseudomonadota</taxon>
        <taxon>Betaproteobacteria</taxon>
        <taxon>Burkholderiales</taxon>
        <taxon>Comamonadaceae</taxon>
        <taxon>Ramlibacter</taxon>
    </lineage>
</organism>
<dbReference type="InterPro" id="IPR049945">
    <property type="entry name" value="AAA_22"/>
</dbReference>
<comment type="caution">
    <text evidence="2">The sequence shown here is derived from an EMBL/GenBank/DDBJ whole genome shotgun (WGS) entry which is preliminary data.</text>
</comment>